<dbReference type="AlphaFoldDB" id="A0A1I7SIP3"/>
<feature type="compositionally biased region" description="Basic and acidic residues" evidence="1">
    <location>
        <begin position="1"/>
        <end position="21"/>
    </location>
</feature>
<evidence type="ECO:0000313" key="3">
    <source>
        <dbReference type="Proteomes" id="UP000095284"/>
    </source>
</evidence>
<evidence type="ECO:0000256" key="1">
    <source>
        <dbReference type="SAM" id="MobiDB-lite"/>
    </source>
</evidence>
<protein>
    <submittedName>
        <fullName evidence="4">Amino acid permease</fullName>
    </submittedName>
</protein>
<evidence type="ECO:0000256" key="2">
    <source>
        <dbReference type="SAM" id="Phobius"/>
    </source>
</evidence>
<feature type="region of interest" description="Disordered" evidence="1">
    <location>
        <begin position="1"/>
        <end position="28"/>
    </location>
</feature>
<keyword evidence="2" id="KW-0812">Transmembrane</keyword>
<name>A0A1I7SIP3_BURXY</name>
<proteinExistence type="predicted"/>
<sequence length="67" mass="7350">MSLRLDNEQEKPIYDNPTKDDKDEEEDRGMALAPSITLFGGVMVIVGCIIGSGIFISPKGVHESKRT</sequence>
<keyword evidence="2" id="KW-0472">Membrane</keyword>
<reference evidence="4" key="1">
    <citation type="submission" date="2016-11" db="UniProtKB">
        <authorList>
            <consortium name="WormBaseParasite"/>
        </authorList>
    </citation>
    <scope>IDENTIFICATION</scope>
</reference>
<accession>A0A1I7SIP3</accession>
<feature type="transmembrane region" description="Helical" evidence="2">
    <location>
        <begin position="36"/>
        <end position="56"/>
    </location>
</feature>
<dbReference type="eggNOG" id="KOG1287">
    <property type="taxonomic scope" value="Eukaryota"/>
</dbReference>
<dbReference type="Proteomes" id="UP000095284">
    <property type="component" value="Unplaced"/>
</dbReference>
<keyword evidence="2" id="KW-1133">Transmembrane helix</keyword>
<evidence type="ECO:0000313" key="4">
    <source>
        <dbReference type="WBParaSite" id="BXY_1291400.1"/>
    </source>
</evidence>
<dbReference type="WBParaSite" id="BXY_1291400.1">
    <property type="protein sequence ID" value="BXY_1291400.1"/>
    <property type="gene ID" value="BXY_1291400"/>
</dbReference>
<organism evidence="3 4">
    <name type="scientific">Bursaphelenchus xylophilus</name>
    <name type="common">Pinewood nematode worm</name>
    <name type="synonym">Aphelenchoides xylophilus</name>
    <dbReference type="NCBI Taxonomy" id="6326"/>
    <lineage>
        <taxon>Eukaryota</taxon>
        <taxon>Metazoa</taxon>
        <taxon>Ecdysozoa</taxon>
        <taxon>Nematoda</taxon>
        <taxon>Chromadorea</taxon>
        <taxon>Rhabditida</taxon>
        <taxon>Tylenchina</taxon>
        <taxon>Tylenchomorpha</taxon>
        <taxon>Aphelenchoidea</taxon>
        <taxon>Aphelenchoididae</taxon>
        <taxon>Bursaphelenchus</taxon>
    </lineage>
</organism>